<dbReference type="InterPro" id="IPR028082">
    <property type="entry name" value="Peripla_BP_I"/>
</dbReference>
<organism evidence="3">
    <name type="scientific">marine sediment metagenome</name>
    <dbReference type="NCBI Taxonomy" id="412755"/>
    <lineage>
        <taxon>unclassified sequences</taxon>
        <taxon>metagenomes</taxon>
        <taxon>ecological metagenomes</taxon>
    </lineage>
</organism>
<evidence type="ECO:0000256" key="1">
    <source>
        <dbReference type="ARBA" id="ARBA00023052"/>
    </source>
</evidence>
<dbReference type="InterPro" id="IPR029061">
    <property type="entry name" value="THDP-binding"/>
</dbReference>
<dbReference type="InterPro" id="IPR005475">
    <property type="entry name" value="Transketolase-like_Pyr-bd"/>
</dbReference>
<dbReference type="PANTHER" id="PTHR43257:SF2">
    <property type="entry name" value="PYRUVATE DEHYDROGENASE E1 COMPONENT SUBUNIT BETA"/>
    <property type="match status" value="1"/>
</dbReference>
<name>X1S6Y3_9ZZZZ</name>
<comment type="caution">
    <text evidence="3">The sequence shown here is derived from an EMBL/GenBank/DDBJ whole genome shotgun (WGS) entry which is preliminary data.</text>
</comment>
<dbReference type="SMART" id="SM00861">
    <property type="entry name" value="Transket_pyr"/>
    <property type="match status" value="1"/>
</dbReference>
<dbReference type="SUPFAM" id="SSF52518">
    <property type="entry name" value="Thiamin diphosphate-binding fold (THDP-binding)"/>
    <property type="match status" value="1"/>
</dbReference>
<protein>
    <recommendedName>
        <fullName evidence="2">Transketolase-like pyrimidine-binding domain-containing protein</fullName>
    </recommendedName>
</protein>
<reference evidence="3" key="1">
    <citation type="journal article" date="2014" name="Front. Microbiol.">
        <title>High frequency of phylogenetically diverse reductive dehalogenase-homologous genes in deep subseafloor sedimentary metagenomes.</title>
        <authorList>
            <person name="Kawai M."/>
            <person name="Futagami T."/>
            <person name="Toyoda A."/>
            <person name="Takaki Y."/>
            <person name="Nishi S."/>
            <person name="Hori S."/>
            <person name="Arai W."/>
            <person name="Tsubouchi T."/>
            <person name="Morono Y."/>
            <person name="Uchiyama I."/>
            <person name="Ito T."/>
            <person name="Fujiyama A."/>
            <person name="Inagaki F."/>
            <person name="Takami H."/>
        </authorList>
    </citation>
    <scope>NUCLEOTIDE SEQUENCE</scope>
    <source>
        <strain evidence="3">Expedition CK06-06</strain>
    </source>
</reference>
<dbReference type="SUPFAM" id="SSF53822">
    <property type="entry name" value="Periplasmic binding protein-like I"/>
    <property type="match status" value="1"/>
</dbReference>
<dbReference type="PANTHER" id="PTHR43257">
    <property type="entry name" value="PYRUVATE DEHYDROGENASE E1 COMPONENT BETA SUBUNIT"/>
    <property type="match status" value="1"/>
</dbReference>
<feature type="non-terminal residue" evidence="3">
    <location>
        <position position="211"/>
    </location>
</feature>
<dbReference type="EMBL" id="BARW01024102">
    <property type="protein sequence ID" value="GAI88807.1"/>
    <property type="molecule type" value="Genomic_DNA"/>
</dbReference>
<feature type="domain" description="Transketolase-like pyrimidine-binding" evidence="2">
    <location>
        <begin position="4"/>
        <end position="211"/>
    </location>
</feature>
<accession>X1S6Y3</accession>
<evidence type="ECO:0000259" key="2">
    <source>
        <dbReference type="SMART" id="SM00861"/>
    </source>
</evidence>
<keyword evidence="1" id="KW-0786">Thiamine pyrophosphate</keyword>
<sequence length="211" mass="22727">MKEITYLKAINEAVDEEMQRDPMVLIMGEDIRVWGAPLGEFKGLFEKYGAKRVLDTPISERAIIGAAIGAAATGLRPITHIMFAEFLGVCMSEIWGQRSLQTAQDRHAGFHTAVDASPLITVIESSDSNWSPEQAANITMDMLLTNPEIGGVFSHGGEAPGVVEGLRSIGRLTPLDDPDHIIVATNDIDTLVAQSVIDGTVDACGSHQQMI</sequence>
<gene>
    <name evidence="3" type="ORF">S12H4_39811</name>
</gene>
<proteinExistence type="predicted"/>
<dbReference type="Gene3D" id="3.40.50.970">
    <property type="match status" value="1"/>
</dbReference>
<evidence type="ECO:0000313" key="3">
    <source>
        <dbReference type="EMBL" id="GAI88807.1"/>
    </source>
</evidence>
<dbReference type="AlphaFoldDB" id="X1S6Y3"/>
<dbReference type="Pfam" id="PF02779">
    <property type="entry name" value="Transket_pyr"/>
    <property type="match status" value="1"/>
</dbReference>